<dbReference type="InterPro" id="IPR050738">
    <property type="entry name" value="Sulfatase"/>
</dbReference>
<dbReference type="PANTHER" id="PTHR42693">
    <property type="entry name" value="ARYLSULFATASE FAMILY MEMBER"/>
    <property type="match status" value="1"/>
</dbReference>
<comment type="caution">
    <text evidence="3">The sequence shown here is derived from an EMBL/GenBank/DDBJ whole genome shotgun (WGS) entry which is preliminary data.</text>
</comment>
<keyword evidence="4" id="KW-1185">Reference proteome</keyword>
<proteinExistence type="inferred from homology"/>
<dbReference type="InterPro" id="IPR017850">
    <property type="entry name" value="Alkaline_phosphatase_core_sf"/>
</dbReference>
<evidence type="ECO:0000313" key="3">
    <source>
        <dbReference type="EMBL" id="MDF9744336.1"/>
    </source>
</evidence>
<dbReference type="EMBL" id="JAMQOT010000001">
    <property type="protein sequence ID" value="MDF9744336.1"/>
    <property type="molecule type" value="Genomic_DNA"/>
</dbReference>
<evidence type="ECO:0000259" key="2">
    <source>
        <dbReference type="Pfam" id="PF00884"/>
    </source>
</evidence>
<protein>
    <submittedName>
        <fullName evidence="3">Sulfatase</fullName>
    </submittedName>
</protein>
<sequence length="447" mass="50483">MSNSNELPPVDELDNVILLSADSLRADRVHSSRNGVPLTPNIDELAEDALEFQPGIASGPSTQDSIPSMLTGRYPSEFDEYGLPSAGTPPLTIAEELSNRGFSTGGLSQNNFTARRYNIDRGFEYYDDVSTEARKENDRGVWRLYVRDLIEDTPLMQAALRANKLSMEHLGRSLFHRDEGGEIITDRAIDWLAETDGPQFLWVHYMDTHHPYLSPTHIQQQYGRVFSKKKIKQLSQKARNSQDEITDEDIPDMEYVYDCTVRHVDDQIGRIIDYLRAEGEYENSLIIVTGDHGEGFGEFGKFGHADELWDTLIAVPLIVRHPDGPSQTVDGQVPLRLLRDSIVDGTGFFELTDGGSDYIYTEAPDYRDDLQGVRGTEYKLIDSGGERIATRLVDGDEEIIPVDEIPDSERERLEAELDREFETIRVASDVGRREFREDLAALGYLDE</sequence>
<gene>
    <name evidence="3" type="ORF">NDI89_01940</name>
</gene>
<accession>A0A9Q4KYI7</accession>
<dbReference type="Pfam" id="PF00884">
    <property type="entry name" value="Sulfatase"/>
    <property type="match status" value="1"/>
</dbReference>
<feature type="domain" description="Sulfatase N-terminal" evidence="2">
    <location>
        <begin position="15"/>
        <end position="330"/>
    </location>
</feature>
<evidence type="ECO:0000313" key="4">
    <source>
        <dbReference type="Proteomes" id="UP001154061"/>
    </source>
</evidence>
<dbReference type="CDD" id="cd16148">
    <property type="entry name" value="sulfatase_like"/>
    <property type="match status" value="1"/>
</dbReference>
<evidence type="ECO:0000256" key="1">
    <source>
        <dbReference type="ARBA" id="ARBA00008779"/>
    </source>
</evidence>
<reference evidence="3" key="1">
    <citation type="submission" date="2022-06" db="EMBL/GenBank/DDBJ databases">
        <title>Natrinema sp. a new haloarchaeum isolate from saline soil.</title>
        <authorList>
            <person name="Strakova D."/>
            <person name="Galisteo C."/>
            <person name="Sanchez-Porro C."/>
            <person name="Ventosa A."/>
        </authorList>
    </citation>
    <scope>NUCLEOTIDE SEQUENCE</scope>
    <source>
        <strain evidence="3">S1CR25-10</strain>
    </source>
</reference>
<name>A0A9Q4KYI7_9EURY</name>
<dbReference type="SUPFAM" id="SSF53649">
    <property type="entry name" value="Alkaline phosphatase-like"/>
    <property type="match status" value="1"/>
</dbReference>
<comment type="similarity">
    <text evidence="1">Belongs to the sulfatase family.</text>
</comment>
<dbReference type="Proteomes" id="UP001154061">
    <property type="component" value="Unassembled WGS sequence"/>
</dbReference>
<dbReference type="Gene3D" id="3.40.720.10">
    <property type="entry name" value="Alkaline Phosphatase, subunit A"/>
    <property type="match status" value="1"/>
</dbReference>
<dbReference type="AlphaFoldDB" id="A0A9Q4KYI7"/>
<dbReference type="InterPro" id="IPR000917">
    <property type="entry name" value="Sulfatase_N"/>
</dbReference>
<organism evidence="3 4">
    <name type="scientific">Natrinema salsiterrestre</name>
    <dbReference type="NCBI Taxonomy" id="2950540"/>
    <lineage>
        <taxon>Archaea</taxon>
        <taxon>Methanobacteriati</taxon>
        <taxon>Methanobacteriota</taxon>
        <taxon>Stenosarchaea group</taxon>
        <taxon>Halobacteria</taxon>
        <taxon>Halobacteriales</taxon>
        <taxon>Natrialbaceae</taxon>
        <taxon>Natrinema</taxon>
    </lineage>
</organism>
<dbReference type="RefSeq" id="WP_277519816.1">
    <property type="nucleotide sequence ID" value="NZ_JAMQOT010000001.1"/>
</dbReference>
<dbReference type="GO" id="GO:0004065">
    <property type="term" value="F:arylsulfatase activity"/>
    <property type="evidence" value="ECO:0007669"/>
    <property type="project" value="TreeGrafter"/>
</dbReference>
<dbReference type="PANTHER" id="PTHR42693:SF33">
    <property type="entry name" value="ARYLSULFATASE"/>
    <property type="match status" value="1"/>
</dbReference>